<dbReference type="EMBL" id="KV722494">
    <property type="protein sequence ID" value="OCH87215.1"/>
    <property type="molecule type" value="Genomic_DNA"/>
</dbReference>
<proteinExistence type="predicted"/>
<dbReference type="AlphaFoldDB" id="A0A8E2ARU8"/>
<dbReference type="Proteomes" id="UP000250043">
    <property type="component" value="Unassembled WGS sequence"/>
</dbReference>
<evidence type="ECO:0000259" key="2">
    <source>
        <dbReference type="Pfam" id="PF20152"/>
    </source>
</evidence>
<evidence type="ECO:0000313" key="4">
    <source>
        <dbReference type="Proteomes" id="UP000250043"/>
    </source>
</evidence>
<reference evidence="3 4" key="1">
    <citation type="submission" date="2016-07" db="EMBL/GenBank/DDBJ databases">
        <title>Draft genome of the white-rot fungus Obba rivulosa 3A-2.</title>
        <authorList>
            <consortium name="DOE Joint Genome Institute"/>
            <person name="Miettinen O."/>
            <person name="Riley R."/>
            <person name="Acob R."/>
            <person name="Barry K."/>
            <person name="Cullen D."/>
            <person name="De Vries R."/>
            <person name="Hainaut M."/>
            <person name="Hatakka A."/>
            <person name="Henrissat B."/>
            <person name="Hilden K."/>
            <person name="Kuo R."/>
            <person name="Labutti K."/>
            <person name="Lipzen A."/>
            <person name="Makela M.R."/>
            <person name="Sandor L."/>
            <person name="Spatafora J.W."/>
            <person name="Grigoriev I.V."/>
            <person name="Hibbett D.S."/>
        </authorList>
    </citation>
    <scope>NUCLEOTIDE SEQUENCE [LARGE SCALE GENOMIC DNA]</scope>
    <source>
        <strain evidence="3 4">3A-2</strain>
    </source>
</reference>
<feature type="domain" description="DUF6534" evidence="2">
    <location>
        <begin position="182"/>
        <end position="267"/>
    </location>
</feature>
<feature type="transmembrane region" description="Helical" evidence="1">
    <location>
        <begin position="60"/>
        <end position="80"/>
    </location>
</feature>
<organism evidence="3 4">
    <name type="scientific">Obba rivulosa</name>
    <dbReference type="NCBI Taxonomy" id="1052685"/>
    <lineage>
        <taxon>Eukaryota</taxon>
        <taxon>Fungi</taxon>
        <taxon>Dikarya</taxon>
        <taxon>Basidiomycota</taxon>
        <taxon>Agaricomycotina</taxon>
        <taxon>Agaricomycetes</taxon>
        <taxon>Polyporales</taxon>
        <taxon>Gelatoporiaceae</taxon>
        <taxon>Obba</taxon>
    </lineage>
</organism>
<evidence type="ECO:0000256" key="1">
    <source>
        <dbReference type="SAM" id="Phobius"/>
    </source>
</evidence>
<dbReference type="Pfam" id="PF20152">
    <property type="entry name" value="DUF6534"/>
    <property type="match status" value="1"/>
</dbReference>
<feature type="transmembrane region" description="Helical" evidence="1">
    <location>
        <begin position="133"/>
        <end position="152"/>
    </location>
</feature>
<keyword evidence="1" id="KW-0812">Transmembrane</keyword>
<dbReference type="InterPro" id="IPR045339">
    <property type="entry name" value="DUF6534"/>
</dbReference>
<keyword evidence="1" id="KW-0472">Membrane</keyword>
<dbReference type="PANTHER" id="PTHR40465">
    <property type="entry name" value="CHROMOSOME 1, WHOLE GENOME SHOTGUN SEQUENCE"/>
    <property type="match status" value="1"/>
</dbReference>
<feature type="transmembrane region" description="Helical" evidence="1">
    <location>
        <begin position="172"/>
        <end position="197"/>
    </location>
</feature>
<keyword evidence="4" id="KW-1185">Reference proteome</keyword>
<sequence>MNATQVVSSAISAAPHSLIDDTLGVGLVGVIISAVLYGTTIGQCRTYFDHATADSHPVKFLVGLLCLLNTMHIVFVTHVLYHYTITFFGNPQSETEPPIWSVSVLIPVEILLETIVRGLFCYRVWKLSGKYRIRLFVIPIMLCSTVTFAGGLDFMRKEIALATFVNLHTVAGVLYISTGAGAAADVMIAILQVILLWRCRTGFTRTDNVLRALMLYSINTGAITSLCAAICIIMFAVKPTSYIYIAFYLVLPQLLLISLLATYNARRDLREAATAEKVPMELLETVYAFRDTTKITRIGPDTGFGKLSNRVSICPMDTYV</sequence>
<feature type="transmembrane region" description="Helical" evidence="1">
    <location>
        <begin position="100"/>
        <end position="121"/>
    </location>
</feature>
<feature type="transmembrane region" description="Helical" evidence="1">
    <location>
        <begin position="25"/>
        <end position="48"/>
    </location>
</feature>
<gene>
    <name evidence="3" type="ORF">OBBRIDRAFT_173977</name>
</gene>
<feature type="transmembrane region" description="Helical" evidence="1">
    <location>
        <begin position="242"/>
        <end position="263"/>
    </location>
</feature>
<dbReference type="PANTHER" id="PTHR40465:SF1">
    <property type="entry name" value="DUF6534 DOMAIN-CONTAINING PROTEIN"/>
    <property type="match status" value="1"/>
</dbReference>
<evidence type="ECO:0000313" key="3">
    <source>
        <dbReference type="EMBL" id="OCH87215.1"/>
    </source>
</evidence>
<accession>A0A8E2ARU8</accession>
<name>A0A8E2ARU8_9APHY</name>
<keyword evidence="1" id="KW-1133">Transmembrane helix</keyword>
<feature type="transmembrane region" description="Helical" evidence="1">
    <location>
        <begin position="209"/>
        <end position="236"/>
    </location>
</feature>
<protein>
    <recommendedName>
        <fullName evidence="2">DUF6534 domain-containing protein</fullName>
    </recommendedName>
</protein>
<dbReference type="OrthoDB" id="3214861at2759"/>